<evidence type="ECO:0000256" key="8">
    <source>
        <dbReference type="ARBA" id="ARBA00022723"/>
    </source>
</evidence>
<feature type="binding site" evidence="14">
    <location>
        <position position="119"/>
    </location>
    <ligand>
        <name>[4Fe-4S] cluster</name>
        <dbReference type="ChEBI" id="CHEBI:49883"/>
        <note>4Fe-4S-S-AdoMet</note>
    </ligand>
</feature>
<comment type="caution">
    <text evidence="17">The sequence shown here is derived from an EMBL/GenBank/DDBJ whole genome shotgun (WGS) entry which is preliminary data.</text>
</comment>
<keyword evidence="9 15" id="KW-0663">Pyridoxal phosphate</keyword>
<keyword evidence="7" id="KW-0949">S-adenosyl-L-methionine</keyword>
<comment type="similarity">
    <text evidence="4">Belongs to the radical SAM superfamily. KamA family.</text>
</comment>
<comment type="cofactor">
    <cofactor evidence="2 15">
        <name>pyridoxal 5'-phosphate</name>
        <dbReference type="ChEBI" id="CHEBI:597326"/>
    </cofactor>
</comment>
<dbReference type="SFLD" id="SFLDF00314">
    <property type="entry name" value="L-lysine_2_3-aminomutase_(yjeK"/>
    <property type="match status" value="1"/>
</dbReference>
<feature type="modified residue" description="N6-(pyridoxal phosphate)lysine" evidence="15">
    <location>
        <position position="331"/>
    </location>
</feature>
<dbReference type="SUPFAM" id="SSF102114">
    <property type="entry name" value="Radical SAM enzymes"/>
    <property type="match status" value="1"/>
</dbReference>
<keyword evidence="8 14" id="KW-0479">Metal-binding</keyword>
<evidence type="ECO:0000313" key="18">
    <source>
        <dbReference type="Proteomes" id="UP001169760"/>
    </source>
</evidence>
<dbReference type="InterPro" id="IPR058240">
    <property type="entry name" value="rSAM_sf"/>
</dbReference>
<evidence type="ECO:0000256" key="12">
    <source>
        <dbReference type="ARBA" id="ARBA00023235"/>
    </source>
</evidence>
<keyword evidence="12" id="KW-0413">Isomerase</keyword>
<dbReference type="InterPro" id="IPR022462">
    <property type="entry name" value="EpmB"/>
</dbReference>
<evidence type="ECO:0000256" key="6">
    <source>
        <dbReference type="ARBA" id="ARBA00022485"/>
    </source>
</evidence>
<evidence type="ECO:0000256" key="9">
    <source>
        <dbReference type="ARBA" id="ARBA00022898"/>
    </source>
</evidence>
<comment type="catalytic activity">
    <reaction evidence="1">
        <text>L-lysine = D-beta-lysine</text>
        <dbReference type="Rhea" id="RHEA:44148"/>
        <dbReference type="ChEBI" id="CHEBI:32551"/>
        <dbReference type="ChEBI" id="CHEBI:84138"/>
    </reaction>
</comment>
<dbReference type="InterPro" id="IPR007197">
    <property type="entry name" value="rSAM"/>
</dbReference>
<dbReference type="NCBIfam" id="TIGR00238">
    <property type="entry name" value="KamA family radical SAM protein"/>
    <property type="match status" value="1"/>
</dbReference>
<dbReference type="PANTHER" id="PTHR30538:SF1">
    <property type="entry name" value="L-LYSINE 2,3-AMINOMUTASE"/>
    <property type="match status" value="1"/>
</dbReference>
<evidence type="ECO:0000256" key="4">
    <source>
        <dbReference type="ARBA" id="ARBA00008703"/>
    </source>
</evidence>
<evidence type="ECO:0000256" key="13">
    <source>
        <dbReference type="ARBA" id="ARBA00030756"/>
    </source>
</evidence>
<dbReference type="Proteomes" id="UP001169760">
    <property type="component" value="Unassembled WGS sequence"/>
</dbReference>
<dbReference type="GO" id="GO:0016853">
    <property type="term" value="F:isomerase activity"/>
    <property type="evidence" value="ECO:0007669"/>
    <property type="project" value="UniProtKB-KW"/>
</dbReference>
<keyword evidence="11 14" id="KW-0411">Iron-sulfur</keyword>
<accession>A0AAW7XB17</accession>
<gene>
    <name evidence="17" type="primary">epmB</name>
    <name evidence="17" type="ORF">Q4521_15825</name>
</gene>
<protein>
    <recommendedName>
        <fullName evidence="5">L-lysine 2,3-aminomutase</fullName>
    </recommendedName>
    <alternativeName>
        <fullName evidence="13">EF-P post-translational modification enzyme B</fullName>
    </alternativeName>
</protein>
<evidence type="ECO:0000259" key="16">
    <source>
        <dbReference type="PROSITE" id="PS51918"/>
    </source>
</evidence>
<reference evidence="17" key="1">
    <citation type="submission" date="2023-07" db="EMBL/GenBank/DDBJ databases">
        <title>Genome content predicts the carbon catabolic preferences of heterotrophic bacteria.</title>
        <authorList>
            <person name="Gralka M."/>
        </authorList>
    </citation>
    <scope>NUCLEOTIDE SEQUENCE</scope>
    <source>
        <strain evidence="17">I3M17_2</strain>
    </source>
</reference>
<comment type="cofactor">
    <cofactor evidence="3">
        <name>[4Fe-4S] cluster</name>
        <dbReference type="ChEBI" id="CHEBI:49883"/>
    </cofactor>
</comment>
<dbReference type="NCBIfam" id="TIGR03821">
    <property type="entry name" value="EFP_modif_epmB"/>
    <property type="match status" value="1"/>
</dbReference>
<evidence type="ECO:0000256" key="5">
    <source>
        <dbReference type="ARBA" id="ARBA00022363"/>
    </source>
</evidence>
<dbReference type="Gene3D" id="3.20.20.70">
    <property type="entry name" value="Aldolase class I"/>
    <property type="match status" value="1"/>
</dbReference>
<evidence type="ECO:0000256" key="10">
    <source>
        <dbReference type="ARBA" id="ARBA00023004"/>
    </source>
</evidence>
<dbReference type="PANTHER" id="PTHR30538">
    <property type="entry name" value="LYSINE 2,3-AMINOMUTASE-RELATED"/>
    <property type="match status" value="1"/>
</dbReference>
<feature type="domain" description="Radical SAM core" evidence="16">
    <location>
        <begin position="105"/>
        <end position="320"/>
    </location>
</feature>
<dbReference type="InterPro" id="IPR003739">
    <property type="entry name" value="Lys_aminomutase/Glu_NH3_mut"/>
</dbReference>
<dbReference type="EMBL" id="JAUOPB010000012">
    <property type="protein sequence ID" value="MDO6423953.1"/>
    <property type="molecule type" value="Genomic_DNA"/>
</dbReference>
<dbReference type="RefSeq" id="WP_303493472.1">
    <property type="nucleotide sequence ID" value="NZ_JAUOPB010000012.1"/>
</dbReference>
<keyword evidence="6 14" id="KW-0004">4Fe-4S</keyword>
<dbReference type="GO" id="GO:0051539">
    <property type="term" value="F:4 iron, 4 sulfur cluster binding"/>
    <property type="evidence" value="ECO:0007669"/>
    <property type="project" value="UniProtKB-KW"/>
</dbReference>
<dbReference type="SFLD" id="SFLDS00029">
    <property type="entry name" value="Radical_SAM"/>
    <property type="match status" value="1"/>
</dbReference>
<evidence type="ECO:0000256" key="15">
    <source>
        <dbReference type="PIRSR" id="PIRSR603739-50"/>
    </source>
</evidence>
<dbReference type="GO" id="GO:0046872">
    <property type="term" value="F:metal ion binding"/>
    <property type="evidence" value="ECO:0007669"/>
    <property type="project" value="UniProtKB-KW"/>
</dbReference>
<evidence type="ECO:0000256" key="7">
    <source>
        <dbReference type="ARBA" id="ARBA00022691"/>
    </source>
</evidence>
<feature type="binding site" evidence="14">
    <location>
        <position position="123"/>
    </location>
    <ligand>
        <name>[4Fe-4S] cluster</name>
        <dbReference type="ChEBI" id="CHEBI:49883"/>
        <note>4Fe-4S-S-AdoMet</note>
    </ligand>
</feature>
<dbReference type="Pfam" id="PF04055">
    <property type="entry name" value="Radical_SAM"/>
    <property type="match status" value="1"/>
</dbReference>
<dbReference type="CDD" id="cd01335">
    <property type="entry name" value="Radical_SAM"/>
    <property type="match status" value="1"/>
</dbReference>
<dbReference type="SFLD" id="SFLDG01070">
    <property type="entry name" value="PLP-dependent"/>
    <property type="match status" value="1"/>
</dbReference>
<dbReference type="PIRSF" id="PIRSF004911">
    <property type="entry name" value="DUF160"/>
    <property type="match status" value="1"/>
</dbReference>
<keyword evidence="10" id="KW-0408">Iron</keyword>
<evidence type="ECO:0000256" key="1">
    <source>
        <dbReference type="ARBA" id="ARBA00001352"/>
    </source>
</evidence>
<organism evidence="17 18">
    <name type="scientific">Saccharophagus degradans</name>
    <dbReference type="NCBI Taxonomy" id="86304"/>
    <lineage>
        <taxon>Bacteria</taxon>
        <taxon>Pseudomonadati</taxon>
        <taxon>Pseudomonadota</taxon>
        <taxon>Gammaproteobacteria</taxon>
        <taxon>Cellvibrionales</taxon>
        <taxon>Cellvibrionaceae</taxon>
        <taxon>Saccharophagus</taxon>
    </lineage>
</organism>
<dbReference type="AlphaFoldDB" id="A0AAW7XB17"/>
<evidence type="ECO:0000313" key="17">
    <source>
        <dbReference type="EMBL" id="MDO6423953.1"/>
    </source>
</evidence>
<name>A0AAW7XB17_9GAMM</name>
<feature type="binding site" evidence="14">
    <location>
        <position position="126"/>
    </location>
    <ligand>
        <name>[4Fe-4S] cluster</name>
        <dbReference type="ChEBI" id="CHEBI:49883"/>
        <note>4Fe-4S-S-AdoMet</note>
    </ligand>
</feature>
<evidence type="ECO:0000256" key="3">
    <source>
        <dbReference type="ARBA" id="ARBA00001966"/>
    </source>
</evidence>
<proteinExistence type="inferred from homology"/>
<sequence length="346" mass="38486">MIQRTIPTWQSISWQEELSSLITDPAELLERLELPESLLESAQKANKLFPLRVTQSYASRIKPGDIDDPLLKQVLPLGAELTSPASYTADPLAEQSFNPAPGVIHKYHGRVLLISASQCAINCRYCFRRHFDYQANTPSRAEWQEALRYIADNESIDEVILSGGDPLAVSDKQMQWLVDQIAAIPHVTRLRIHTRLPVVLPNRITSELVDTLVKTRLQCVIVVHVNHAAEIDEHVHNRLKILKKANITLLNQSVLLKGVNDSASCLVSLSKRLFSCGILPYYLHLLDKVTGAAHFDVDEASAIALHNHLLAALPGYLVPKLVREVPNAASKTAVYGAEHNLGYTNN</sequence>
<evidence type="ECO:0000256" key="2">
    <source>
        <dbReference type="ARBA" id="ARBA00001933"/>
    </source>
</evidence>
<evidence type="ECO:0000256" key="14">
    <source>
        <dbReference type="PIRSR" id="PIRSR004911-1"/>
    </source>
</evidence>
<evidence type="ECO:0000256" key="11">
    <source>
        <dbReference type="ARBA" id="ARBA00023014"/>
    </source>
</evidence>
<dbReference type="PROSITE" id="PS51918">
    <property type="entry name" value="RADICAL_SAM"/>
    <property type="match status" value="1"/>
</dbReference>
<dbReference type="InterPro" id="IPR013785">
    <property type="entry name" value="Aldolase_TIM"/>
</dbReference>